<feature type="domain" description="EF-hand" evidence="3">
    <location>
        <begin position="182"/>
        <end position="217"/>
    </location>
</feature>
<accession>A0ABN8PDV1</accession>
<evidence type="ECO:0000259" key="3">
    <source>
        <dbReference type="PROSITE" id="PS50222"/>
    </source>
</evidence>
<evidence type="ECO:0000313" key="4">
    <source>
        <dbReference type="EMBL" id="CAH3141789.1"/>
    </source>
</evidence>
<evidence type="ECO:0000256" key="2">
    <source>
        <dbReference type="SAM" id="MobiDB-lite"/>
    </source>
</evidence>
<sequence length="525" mass="59097">MNTKVRGPEDYEEQGFKLPKSRNLLPSKKYRESVLRWGEPSELKRRRLIIVPSIKCPARDISATTDGKGKKLQADSESDGFATKVESYKKRLEERKKIRGILNNCGLRQDWLTNKSGKTELESRVLKRMQLKGRPEITIKEAPTPPPAIEEDTSITGEDRGVPTIHHPSPAALAVIQEYLGHKRLRLLDLFAQADKDKNWAVSRQEFRNIIRSWKIPLTEADLEDLIIALDRDNSDALDYRELAVGRQSYLEERVTKQTAEFVQNPTTKSTKRPETIPEEPEPSQDPSQEKGTQRPGSPQMSPLPQRPPSAPKSPSPRRPSTSPLRPYSPSSGMMAPAAAAFVGHRPDSEPQMKGARPVSPTGTHSSGSMSPTLLEIPAFQLSEKVEQLTEDEIKKRRSKKQQKRKEKEKKQRKRVAPEKATVAPSTMGGRLGEMVDRYRRMTMKEYNDVVEMCQMHGVPVSKAVLGKVLLHPEDKPLSKIKLTARRPGLFSITARHHIPATKLQSSTVVSNPRRPKFRDPGPSS</sequence>
<evidence type="ECO:0000313" key="5">
    <source>
        <dbReference type="Proteomes" id="UP001159405"/>
    </source>
</evidence>
<dbReference type="EMBL" id="CALNXK010000067">
    <property type="protein sequence ID" value="CAH3141789.1"/>
    <property type="molecule type" value="Genomic_DNA"/>
</dbReference>
<feature type="compositionally biased region" description="Low complexity" evidence="2">
    <location>
        <begin position="319"/>
        <end position="341"/>
    </location>
</feature>
<reference evidence="4 5" key="1">
    <citation type="submission" date="2022-05" db="EMBL/GenBank/DDBJ databases">
        <authorList>
            <consortium name="Genoscope - CEA"/>
            <person name="William W."/>
        </authorList>
    </citation>
    <scope>NUCLEOTIDE SEQUENCE [LARGE SCALE GENOMIC DNA]</scope>
</reference>
<dbReference type="PANTHER" id="PTHR47225:SF1">
    <property type="entry name" value="EF-HAND CALCIUM-BINDING DOMAIN-CONTAINING PROTEIN 12"/>
    <property type="match status" value="1"/>
</dbReference>
<feature type="compositionally biased region" description="Basic residues" evidence="2">
    <location>
        <begin position="396"/>
        <end position="415"/>
    </location>
</feature>
<dbReference type="InterPro" id="IPR002048">
    <property type="entry name" value="EF_hand_dom"/>
</dbReference>
<dbReference type="SUPFAM" id="SSF47473">
    <property type="entry name" value="EF-hand"/>
    <property type="match status" value="1"/>
</dbReference>
<dbReference type="Gene3D" id="1.10.238.10">
    <property type="entry name" value="EF-hand"/>
    <property type="match status" value="1"/>
</dbReference>
<comment type="caution">
    <text evidence="4">The sequence shown here is derived from an EMBL/GenBank/DDBJ whole genome shotgun (WGS) entry which is preliminary data.</text>
</comment>
<gene>
    <name evidence="4" type="ORF">PLOB_00041973</name>
</gene>
<dbReference type="InterPro" id="IPR011992">
    <property type="entry name" value="EF-hand-dom_pair"/>
</dbReference>
<dbReference type="CDD" id="cd00051">
    <property type="entry name" value="EFh"/>
    <property type="match status" value="1"/>
</dbReference>
<organism evidence="4 5">
    <name type="scientific">Porites lobata</name>
    <dbReference type="NCBI Taxonomy" id="104759"/>
    <lineage>
        <taxon>Eukaryota</taxon>
        <taxon>Metazoa</taxon>
        <taxon>Cnidaria</taxon>
        <taxon>Anthozoa</taxon>
        <taxon>Hexacorallia</taxon>
        <taxon>Scleractinia</taxon>
        <taxon>Fungiina</taxon>
        <taxon>Poritidae</taxon>
        <taxon>Porites</taxon>
    </lineage>
</organism>
<feature type="compositionally biased region" description="Polar residues" evidence="2">
    <location>
        <begin position="361"/>
        <end position="372"/>
    </location>
</feature>
<feature type="region of interest" description="Disordered" evidence="2">
    <location>
        <begin position="257"/>
        <end position="378"/>
    </location>
</feature>
<dbReference type="PROSITE" id="PS50222">
    <property type="entry name" value="EF_HAND_2"/>
    <property type="match status" value="1"/>
</dbReference>
<protein>
    <recommendedName>
        <fullName evidence="3">EF-hand domain-containing protein</fullName>
    </recommendedName>
</protein>
<dbReference type="PANTHER" id="PTHR47225">
    <property type="entry name" value="EF-HAND CALCIUM-BINDING DOMAIN-CONTAINING PROTEIN 12"/>
    <property type="match status" value="1"/>
</dbReference>
<keyword evidence="1" id="KW-0106">Calcium</keyword>
<keyword evidence="5" id="KW-1185">Reference proteome</keyword>
<dbReference type="Proteomes" id="UP001159405">
    <property type="component" value="Unassembled WGS sequence"/>
</dbReference>
<dbReference type="InterPro" id="IPR018247">
    <property type="entry name" value="EF_Hand_1_Ca_BS"/>
</dbReference>
<dbReference type="InterPro" id="IPR042847">
    <property type="entry name" value="EFC12"/>
</dbReference>
<proteinExistence type="predicted"/>
<feature type="region of interest" description="Disordered" evidence="2">
    <location>
        <begin position="503"/>
        <end position="525"/>
    </location>
</feature>
<dbReference type="PROSITE" id="PS00018">
    <property type="entry name" value="EF_HAND_1"/>
    <property type="match status" value="1"/>
</dbReference>
<feature type="compositionally biased region" description="Polar residues" evidence="2">
    <location>
        <begin position="257"/>
        <end position="269"/>
    </location>
</feature>
<feature type="compositionally biased region" description="Pro residues" evidence="2">
    <location>
        <begin position="305"/>
        <end position="318"/>
    </location>
</feature>
<name>A0ABN8PDV1_9CNID</name>
<feature type="region of interest" description="Disordered" evidence="2">
    <location>
        <begin position="391"/>
        <end position="429"/>
    </location>
</feature>
<evidence type="ECO:0000256" key="1">
    <source>
        <dbReference type="ARBA" id="ARBA00022837"/>
    </source>
</evidence>